<feature type="non-terminal residue" evidence="5">
    <location>
        <position position="1"/>
    </location>
</feature>
<feature type="transmembrane region" description="Helical" evidence="4">
    <location>
        <begin position="34"/>
        <end position="58"/>
    </location>
</feature>
<dbReference type="OrthoDB" id="2457155at2759"/>
<dbReference type="GO" id="GO:0016020">
    <property type="term" value="C:membrane"/>
    <property type="evidence" value="ECO:0007669"/>
    <property type="project" value="InterPro"/>
</dbReference>
<dbReference type="Proteomes" id="UP000789405">
    <property type="component" value="Unassembled WGS sequence"/>
</dbReference>
<proteinExistence type="predicted"/>
<protein>
    <submittedName>
        <fullName evidence="5">2242_t:CDS:1</fullName>
    </submittedName>
</protein>
<evidence type="ECO:0000256" key="4">
    <source>
        <dbReference type="SAM" id="Phobius"/>
    </source>
</evidence>
<accession>A0A9N9P5S6</accession>
<name>A0A9N9P5S6_9GLOM</name>
<dbReference type="SUPFAM" id="SSF90123">
    <property type="entry name" value="ABC transporter transmembrane region"/>
    <property type="match status" value="1"/>
</dbReference>
<keyword evidence="1 4" id="KW-0812">Transmembrane</keyword>
<reference evidence="5" key="1">
    <citation type="submission" date="2021-06" db="EMBL/GenBank/DDBJ databases">
        <authorList>
            <person name="Kallberg Y."/>
            <person name="Tangrot J."/>
            <person name="Rosling A."/>
        </authorList>
    </citation>
    <scope>NUCLEOTIDE SEQUENCE</scope>
    <source>
        <strain evidence="5">MA453B</strain>
    </source>
</reference>
<organism evidence="5 6">
    <name type="scientific">Dentiscutata erythropus</name>
    <dbReference type="NCBI Taxonomy" id="1348616"/>
    <lineage>
        <taxon>Eukaryota</taxon>
        <taxon>Fungi</taxon>
        <taxon>Fungi incertae sedis</taxon>
        <taxon>Mucoromycota</taxon>
        <taxon>Glomeromycotina</taxon>
        <taxon>Glomeromycetes</taxon>
        <taxon>Diversisporales</taxon>
        <taxon>Gigasporaceae</taxon>
        <taxon>Dentiscutata</taxon>
    </lineage>
</organism>
<evidence type="ECO:0000256" key="1">
    <source>
        <dbReference type="ARBA" id="ARBA00022692"/>
    </source>
</evidence>
<gene>
    <name evidence="5" type="ORF">DERYTH_LOCUS21704</name>
</gene>
<dbReference type="InterPro" id="IPR036640">
    <property type="entry name" value="ABC1_TM_sf"/>
</dbReference>
<evidence type="ECO:0000256" key="3">
    <source>
        <dbReference type="ARBA" id="ARBA00023136"/>
    </source>
</evidence>
<dbReference type="AlphaFoldDB" id="A0A9N9P5S6"/>
<evidence type="ECO:0000256" key="2">
    <source>
        <dbReference type="ARBA" id="ARBA00022989"/>
    </source>
</evidence>
<sequence length="91" mass="10773">QIVGPDHQIISCDHIEVLNSWLNDWCTFHKLRIILSWLLIFVWFIMSPIYLFTILAILKKRKEKSMQQNEIITYNKSVKEDAINDLKVVTA</sequence>
<dbReference type="GO" id="GO:0005524">
    <property type="term" value="F:ATP binding"/>
    <property type="evidence" value="ECO:0007669"/>
    <property type="project" value="InterPro"/>
</dbReference>
<comment type="caution">
    <text evidence="5">The sequence shown here is derived from an EMBL/GenBank/DDBJ whole genome shotgun (WGS) entry which is preliminary data.</text>
</comment>
<feature type="non-terminal residue" evidence="5">
    <location>
        <position position="91"/>
    </location>
</feature>
<evidence type="ECO:0000313" key="6">
    <source>
        <dbReference type="Proteomes" id="UP000789405"/>
    </source>
</evidence>
<keyword evidence="3 4" id="KW-0472">Membrane</keyword>
<keyword evidence="6" id="KW-1185">Reference proteome</keyword>
<evidence type="ECO:0000313" key="5">
    <source>
        <dbReference type="EMBL" id="CAG8792459.1"/>
    </source>
</evidence>
<dbReference type="EMBL" id="CAJVPY010028305">
    <property type="protein sequence ID" value="CAG8792459.1"/>
    <property type="molecule type" value="Genomic_DNA"/>
</dbReference>
<keyword evidence="2 4" id="KW-1133">Transmembrane helix</keyword>